<dbReference type="Proteomes" id="UP000253090">
    <property type="component" value="Unassembled WGS sequence"/>
</dbReference>
<dbReference type="EMBL" id="QPJW01000002">
    <property type="protein sequence ID" value="RCX21336.1"/>
    <property type="molecule type" value="Genomic_DNA"/>
</dbReference>
<keyword evidence="3" id="KW-1185">Reference proteome</keyword>
<sequence length="342" mass="39292">MYGRLSHEDELAGDSNSIINQRKILTKYAEENGFTPYEFIYDDGYSGADFERPAFSQMIEDVEAGKVATVIVKDMSRFGRDYLKVGLYTEILFSEKDVRLIAVNDNVDTARGENGFTPMMNLFNEWFVKNTSKKIRAVWQSKGKSGERLAVIPPYGYRKDPDNPKQLVIDEESAANVRRIFRLSVEGYGPAQIARLLNGEHILNPSGYKYEHGIVKKARSCKDPYFWNTTTVHKILDAPEYLGLTINFKTWSKSYKDNRPRLNPPEKQLVFEDSHPAIIDPETWDIVRSMRQHKRRAPRYGNPGLFSGVAYCSDCGAKLYFYTRSIKNKWGTRYEGSYSCSE</sequence>
<organism evidence="2 3">
    <name type="scientific">Fontibacillus phaseoli</name>
    <dbReference type="NCBI Taxonomy" id="1416533"/>
    <lineage>
        <taxon>Bacteria</taxon>
        <taxon>Bacillati</taxon>
        <taxon>Bacillota</taxon>
        <taxon>Bacilli</taxon>
        <taxon>Bacillales</taxon>
        <taxon>Paenibacillaceae</taxon>
        <taxon>Fontibacillus</taxon>
    </lineage>
</organism>
<name>A0A369BL66_9BACL</name>
<dbReference type="InterPro" id="IPR011109">
    <property type="entry name" value="DNA_bind_recombinase_dom"/>
</dbReference>
<dbReference type="PANTHER" id="PTHR30461:SF23">
    <property type="entry name" value="DNA RECOMBINASE-RELATED"/>
    <property type="match status" value="1"/>
</dbReference>
<dbReference type="GO" id="GO:0003677">
    <property type="term" value="F:DNA binding"/>
    <property type="evidence" value="ECO:0007669"/>
    <property type="project" value="InterPro"/>
</dbReference>
<dbReference type="InterPro" id="IPR036162">
    <property type="entry name" value="Resolvase-like_N_sf"/>
</dbReference>
<dbReference type="RefSeq" id="WP_114495909.1">
    <property type="nucleotide sequence ID" value="NZ_QPJW01000002.1"/>
</dbReference>
<dbReference type="Gene3D" id="3.40.50.1390">
    <property type="entry name" value="Resolvase, N-terminal catalytic domain"/>
    <property type="match status" value="1"/>
</dbReference>
<protein>
    <submittedName>
        <fullName evidence="2">DNA invertase Pin-like site-specific DNA recombinase</fullName>
    </submittedName>
</protein>
<dbReference type="PROSITE" id="PS51737">
    <property type="entry name" value="RECOMBINASE_DNA_BIND"/>
    <property type="match status" value="1"/>
</dbReference>
<dbReference type="InterPro" id="IPR038109">
    <property type="entry name" value="DNA_bind_recomb_sf"/>
</dbReference>
<evidence type="ECO:0000313" key="3">
    <source>
        <dbReference type="Proteomes" id="UP000253090"/>
    </source>
</evidence>
<gene>
    <name evidence="2" type="ORF">DFP94_10282</name>
</gene>
<evidence type="ECO:0000313" key="2">
    <source>
        <dbReference type="EMBL" id="RCX21336.1"/>
    </source>
</evidence>
<dbReference type="Gene3D" id="3.90.1750.20">
    <property type="entry name" value="Putative Large Serine Recombinase, Chain B, Domain 2"/>
    <property type="match status" value="1"/>
</dbReference>
<dbReference type="Pfam" id="PF07508">
    <property type="entry name" value="Recombinase"/>
    <property type="match status" value="1"/>
</dbReference>
<dbReference type="InterPro" id="IPR006119">
    <property type="entry name" value="Resolv_N"/>
</dbReference>
<dbReference type="AlphaFoldDB" id="A0A369BL66"/>
<dbReference type="OrthoDB" id="9797501at2"/>
<reference evidence="2 3" key="1">
    <citation type="submission" date="2018-07" db="EMBL/GenBank/DDBJ databases">
        <title>Genomic Encyclopedia of Type Strains, Phase III (KMG-III): the genomes of soil and plant-associated and newly described type strains.</title>
        <authorList>
            <person name="Whitman W."/>
        </authorList>
    </citation>
    <scope>NUCLEOTIDE SEQUENCE [LARGE SCALE GENOMIC DNA]</scope>
    <source>
        <strain evidence="2 3">CECT 8333</strain>
    </source>
</reference>
<proteinExistence type="predicted"/>
<accession>A0A369BL66</accession>
<dbReference type="Pfam" id="PF00239">
    <property type="entry name" value="Resolvase"/>
    <property type="match status" value="1"/>
</dbReference>
<feature type="domain" description="Recombinase" evidence="1">
    <location>
        <begin position="154"/>
        <end position="297"/>
    </location>
</feature>
<dbReference type="GO" id="GO:0000150">
    <property type="term" value="F:DNA strand exchange activity"/>
    <property type="evidence" value="ECO:0007669"/>
    <property type="project" value="InterPro"/>
</dbReference>
<dbReference type="InterPro" id="IPR050639">
    <property type="entry name" value="SSR_resolvase"/>
</dbReference>
<dbReference type="PANTHER" id="PTHR30461">
    <property type="entry name" value="DNA-INVERTASE FROM LAMBDOID PROPHAGE"/>
    <property type="match status" value="1"/>
</dbReference>
<dbReference type="SMART" id="SM00857">
    <property type="entry name" value="Resolvase"/>
    <property type="match status" value="1"/>
</dbReference>
<dbReference type="CDD" id="cd03770">
    <property type="entry name" value="SR_TndX_transposase"/>
    <property type="match status" value="1"/>
</dbReference>
<evidence type="ECO:0000259" key="1">
    <source>
        <dbReference type="PROSITE" id="PS51737"/>
    </source>
</evidence>
<comment type="caution">
    <text evidence="2">The sequence shown here is derived from an EMBL/GenBank/DDBJ whole genome shotgun (WGS) entry which is preliminary data.</text>
</comment>
<dbReference type="SUPFAM" id="SSF53041">
    <property type="entry name" value="Resolvase-like"/>
    <property type="match status" value="1"/>
</dbReference>